<organism evidence="2 3">
    <name type="scientific">Chondrus crispus</name>
    <name type="common">Carrageen Irish moss</name>
    <name type="synonym">Polymorpha crispa</name>
    <dbReference type="NCBI Taxonomy" id="2769"/>
    <lineage>
        <taxon>Eukaryota</taxon>
        <taxon>Rhodophyta</taxon>
        <taxon>Florideophyceae</taxon>
        <taxon>Rhodymeniophycidae</taxon>
        <taxon>Gigartinales</taxon>
        <taxon>Gigartinaceae</taxon>
        <taxon>Chondrus</taxon>
    </lineage>
</organism>
<dbReference type="Proteomes" id="UP000012073">
    <property type="component" value="Unassembled WGS sequence"/>
</dbReference>
<feature type="compositionally biased region" description="Polar residues" evidence="1">
    <location>
        <begin position="176"/>
        <end position="186"/>
    </location>
</feature>
<feature type="region of interest" description="Disordered" evidence="1">
    <location>
        <begin position="171"/>
        <end position="206"/>
    </location>
</feature>
<sequence>MYVVSPSTSTPRNFGTGMVVTEATRSMLRVSDSCTPVPNLTTTSLPTLTTCRLLPQFSLGCCKQECSTCGRQELLQHVVKLRVAVRPQLVSHLRRSAALLAAFCNGSIALEATESLPSRQVETSLSAHRRNDPPSTLLRSRGTNLRYVAATMTAATTMYATIKPNTASLPHPLHTTPASRANTTLATEPLAEKTPRKPPTGRPASTFAKRASTAVCSTGYATLHRWGGEGERRRMAGGLSGMHFASGGGTASQRDKRWIRRGCGFSGDSPENPHPRRMPQSISDMDWGGAKARGGGAPQRAR</sequence>
<dbReference type="KEGG" id="ccp:CHC_T00002805001"/>
<protein>
    <submittedName>
        <fullName evidence="2">Uncharacterized protein</fullName>
    </submittedName>
</protein>
<dbReference type="RefSeq" id="XP_005714026.1">
    <property type="nucleotide sequence ID" value="XM_005713969.1"/>
</dbReference>
<keyword evidence="3" id="KW-1185">Reference proteome</keyword>
<dbReference type="Gramene" id="CDF34207">
    <property type="protein sequence ID" value="CDF34207"/>
    <property type="gene ID" value="CHC_T00002805001"/>
</dbReference>
<evidence type="ECO:0000313" key="2">
    <source>
        <dbReference type="EMBL" id="CDF34207.1"/>
    </source>
</evidence>
<proteinExistence type="predicted"/>
<evidence type="ECO:0000256" key="1">
    <source>
        <dbReference type="SAM" id="MobiDB-lite"/>
    </source>
</evidence>
<evidence type="ECO:0000313" key="3">
    <source>
        <dbReference type="Proteomes" id="UP000012073"/>
    </source>
</evidence>
<dbReference type="AlphaFoldDB" id="R7Q6N5"/>
<feature type="compositionally biased region" description="Gly residues" evidence="1">
    <location>
        <begin position="291"/>
        <end position="302"/>
    </location>
</feature>
<feature type="region of interest" description="Disordered" evidence="1">
    <location>
        <begin position="263"/>
        <end position="302"/>
    </location>
</feature>
<accession>R7Q6N5</accession>
<reference evidence="3" key="1">
    <citation type="journal article" date="2013" name="Proc. Natl. Acad. Sci. U.S.A.">
        <title>Genome structure and metabolic features in the red seaweed Chondrus crispus shed light on evolution of the Archaeplastida.</title>
        <authorList>
            <person name="Collen J."/>
            <person name="Porcel B."/>
            <person name="Carre W."/>
            <person name="Ball S.G."/>
            <person name="Chaparro C."/>
            <person name="Tonon T."/>
            <person name="Barbeyron T."/>
            <person name="Michel G."/>
            <person name="Noel B."/>
            <person name="Valentin K."/>
            <person name="Elias M."/>
            <person name="Artiguenave F."/>
            <person name="Arun A."/>
            <person name="Aury J.M."/>
            <person name="Barbosa-Neto J.F."/>
            <person name="Bothwell J.H."/>
            <person name="Bouget F.Y."/>
            <person name="Brillet L."/>
            <person name="Cabello-Hurtado F."/>
            <person name="Capella-Gutierrez S."/>
            <person name="Charrier B."/>
            <person name="Cladiere L."/>
            <person name="Cock J.M."/>
            <person name="Coelho S.M."/>
            <person name="Colleoni C."/>
            <person name="Czjzek M."/>
            <person name="Da Silva C."/>
            <person name="Delage L."/>
            <person name="Denoeud F."/>
            <person name="Deschamps P."/>
            <person name="Dittami S.M."/>
            <person name="Gabaldon T."/>
            <person name="Gachon C.M."/>
            <person name="Groisillier A."/>
            <person name="Herve C."/>
            <person name="Jabbari K."/>
            <person name="Katinka M."/>
            <person name="Kloareg B."/>
            <person name="Kowalczyk N."/>
            <person name="Labadie K."/>
            <person name="Leblanc C."/>
            <person name="Lopez P.J."/>
            <person name="McLachlan D.H."/>
            <person name="Meslet-Cladiere L."/>
            <person name="Moustafa A."/>
            <person name="Nehr Z."/>
            <person name="Nyvall Collen P."/>
            <person name="Panaud O."/>
            <person name="Partensky F."/>
            <person name="Poulain J."/>
            <person name="Rensing S.A."/>
            <person name="Rousvoal S."/>
            <person name="Samson G."/>
            <person name="Symeonidi A."/>
            <person name="Weissenbach J."/>
            <person name="Zambounis A."/>
            <person name="Wincker P."/>
            <person name="Boyen C."/>
        </authorList>
    </citation>
    <scope>NUCLEOTIDE SEQUENCE [LARGE SCALE GENOMIC DNA]</scope>
    <source>
        <strain evidence="3">cv. Stackhouse</strain>
    </source>
</reference>
<name>R7Q6N5_CHOCR</name>
<gene>
    <name evidence="2" type="ORF">CHC_T00002805001</name>
</gene>
<dbReference type="EMBL" id="HG001677">
    <property type="protein sequence ID" value="CDF34207.1"/>
    <property type="molecule type" value="Genomic_DNA"/>
</dbReference>
<dbReference type="GeneID" id="17321745"/>